<dbReference type="AlphaFoldDB" id="A0AAW9HNP0"/>
<gene>
    <name evidence="1" type="ORF">R6G80_07235</name>
</gene>
<evidence type="ECO:0000313" key="1">
    <source>
        <dbReference type="EMBL" id="MDY5155511.1"/>
    </source>
</evidence>
<sequence>MKKRLVALAMDAVVGKKFIPVPGGGFDPSSTTATTLKEFVSGYEKLKK</sequence>
<evidence type="ECO:0000313" key="2">
    <source>
        <dbReference type="Proteomes" id="UP001281731"/>
    </source>
</evidence>
<accession>A0AAW9HNP0</accession>
<name>A0AAW9HNP0_9ACTO</name>
<comment type="caution">
    <text evidence="1">The sequence shown here is derived from an EMBL/GenBank/DDBJ whole genome shotgun (WGS) entry which is preliminary data.</text>
</comment>
<dbReference type="EMBL" id="JAWNGC010000009">
    <property type="protein sequence ID" value="MDY5155511.1"/>
    <property type="molecule type" value="Genomic_DNA"/>
</dbReference>
<protein>
    <submittedName>
        <fullName evidence="1">Uncharacterized protein</fullName>
    </submittedName>
</protein>
<proteinExistence type="predicted"/>
<dbReference type="RefSeq" id="WP_320756691.1">
    <property type="nucleotide sequence ID" value="NZ_JAWNGC010000009.1"/>
</dbReference>
<reference evidence="1" key="1">
    <citation type="submission" date="2023-10" db="EMBL/GenBank/DDBJ databases">
        <title>Whole Genome based description of the genera Actinobaculum and Actinotignum reveals a complex phylogenetic relationship within the species included in the genus Actinotignum.</title>
        <authorList>
            <person name="Jensen C.S."/>
            <person name="Dargis R."/>
            <person name="Kemp M."/>
            <person name="Christensen J.J."/>
        </authorList>
    </citation>
    <scope>NUCLEOTIDE SEQUENCE</scope>
    <source>
        <strain evidence="1">SLA_B511</strain>
    </source>
</reference>
<organism evidence="1 2">
    <name type="scientific">Actinotignum urinale</name>
    <dbReference type="NCBI Taxonomy" id="190146"/>
    <lineage>
        <taxon>Bacteria</taxon>
        <taxon>Bacillati</taxon>
        <taxon>Actinomycetota</taxon>
        <taxon>Actinomycetes</taxon>
        <taxon>Actinomycetales</taxon>
        <taxon>Actinomycetaceae</taxon>
        <taxon>Actinotignum</taxon>
    </lineage>
</organism>
<dbReference type="Proteomes" id="UP001281731">
    <property type="component" value="Unassembled WGS sequence"/>
</dbReference>